<evidence type="ECO:0000256" key="2">
    <source>
        <dbReference type="ARBA" id="ARBA00022801"/>
    </source>
</evidence>
<evidence type="ECO:0000313" key="5">
    <source>
        <dbReference type="Proteomes" id="UP000252585"/>
    </source>
</evidence>
<dbReference type="InterPro" id="IPR036380">
    <property type="entry name" value="Isochorismatase-like_sf"/>
</dbReference>
<dbReference type="SUPFAM" id="SSF52499">
    <property type="entry name" value="Isochorismatase-like hydrolases"/>
    <property type="match status" value="1"/>
</dbReference>
<comment type="caution">
    <text evidence="4">The sequence shown here is derived from an EMBL/GenBank/DDBJ whole genome shotgun (WGS) entry which is preliminary data.</text>
</comment>
<dbReference type="InterPro" id="IPR050272">
    <property type="entry name" value="Isochorismatase-like_hydrls"/>
</dbReference>
<protein>
    <submittedName>
        <fullName evidence="4">Ureidoacrylate peracid hydrolase</fullName>
    </submittedName>
</protein>
<dbReference type="PANTHER" id="PTHR43540:SF6">
    <property type="entry name" value="ISOCHORISMATASE-LIKE DOMAIN-CONTAINING PROTEIN"/>
    <property type="match status" value="1"/>
</dbReference>
<proteinExistence type="inferred from homology"/>
<dbReference type="RefSeq" id="WP_114353033.1">
    <property type="nucleotide sequence ID" value="NZ_QPJJ01000007.1"/>
</dbReference>
<gene>
    <name evidence="4" type="ORF">DFR57_107211</name>
</gene>
<dbReference type="EMBL" id="QPJJ01000007">
    <property type="protein sequence ID" value="RCW69821.1"/>
    <property type="molecule type" value="Genomic_DNA"/>
</dbReference>
<feature type="domain" description="Isochorismatase-like" evidence="3">
    <location>
        <begin position="14"/>
        <end position="198"/>
    </location>
</feature>
<dbReference type="InterPro" id="IPR000868">
    <property type="entry name" value="Isochorismatase-like_dom"/>
</dbReference>
<evidence type="ECO:0000313" key="4">
    <source>
        <dbReference type="EMBL" id="RCW69821.1"/>
    </source>
</evidence>
<reference evidence="4 5" key="1">
    <citation type="submission" date="2018-07" db="EMBL/GenBank/DDBJ databases">
        <title>Genomic Encyclopedia of Type Strains, Phase IV (KMG-IV): sequencing the most valuable type-strain genomes for metagenomic binning, comparative biology and taxonomic classification.</title>
        <authorList>
            <person name="Goeker M."/>
        </authorList>
    </citation>
    <scope>NUCLEOTIDE SEQUENCE [LARGE SCALE GENOMIC DNA]</scope>
    <source>
        <strain evidence="4 5">DSM 27696</strain>
    </source>
</reference>
<comment type="similarity">
    <text evidence="1">Belongs to the isochorismatase family.</text>
</comment>
<dbReference type="CDD" id="cd00431">
    <property type="entry name" value="cysteine_hydrolases"/>
    <property type="match status" value="1"/>
</dbReference>
<dbReference type="Proteomes" id="UP000252585">
    <property type="component" value="Unassembled WGS sequence"/>
</dbReference>
<dbReference type="GO" id="GO:0016787">
    <property type="term" value="F:hydrolase activity"/>
    <property type="evidence" value="ECO:0007669"/>
    <property type="project" value="UniProtKB-KW"/>
</dbReference>
<keyword evidence="2 4" id="KW-0378">Hydrolase</keyword>
<dbReference type="Pfam" id="PF00857">
    <property type="entry name" value="Isochorismatase"/>
    <property type="match status" value="1"/>
</dbReference>
<dbReference type="AlphaFoldDB" id="A0A368XPA2"/>
<dbReference type="OrthoDB" id="2842907at2"/>
<accession>A0A368XPA2</accession>
<dbReference type="Gene3D" id="3.40.50.850">
    <property type="entry name" value="Isochorismatase-like"/>
    <property type="match status" value="1"/>
</dbReference>
<dbReference type="PANTHER" id="PTHR43540">
    <property type="entry name" value="PEROXYUREIDOACRYLATE/UREIDOACRYLATE AMIDOHYDROLASE-RELATED"/>
    <property type="match status" value="1"/>
</dbReference>
<organism evidence="4 5">
    <name type="scientific">Saliterribacillus persicus</name>
    <dbReference type="NCBI Taxonomy" id="930114"/>
    <lineage>
        <taxon>Bacteria</taxon>
        <taxon>Bacillati</taxon>
        <taxon>Bacillota</taxon>
        <taxon>Bacilli</taxon>
        <taxon>Bacillales</taxon>
        <taxon>Bacillaceae</taxon>
        <taxon>Saliterribacillus</taxon>
    </lineage>
</organism>
<name>A0A368XPA2_9BACI</name>
<evidence type="ECO:0000259" key="3">
    <source>
        <dbReference type="Pfam" id="PF00857"/>
    </source>
</evidence>
<keyword evidence="5" id="KW-1185">Reference proteome</keyword>
<evidence type="ECO:0000256" key="1">
    <source>
        <dbReference type="ARBA" id="ARBA00006336"/>
    </source>
</evidence>
<sequence length="204" mass="23310">MNYDPRKLCIDKKSALMIIDMQNDFVSDEGVFAIQGFDVARYQALEPTILTMIEKARSVKVPIIFVQMEHTDENDGNGAWKERRKAKNHPNSCRENTWGVDFYGNIRPEKEDIIIKKHRYTAFINTALDPLLQSMGVETLVVTGINTNTCVESTVRDAHHLDYHVIVIEDATTAAFLDAYEPTLLNIKRHFGAVIDAKTWLAYY</sequence>